<evidence type="ECO:0000313" key="4">
    <source>
        <dbReference type="Proteomes" id="UP001428341"/>
    </source>
</evidence>
<dbReference type="AlphaFoldDB" id="A0AAP0M1X9"/>
<dbReference type="FunFam" id="1.25.40.10:FF:000344">
    <property type="entry name" value="Pentatricopeptide repeat-containing protein"/>
    <property type="match status" value="1"/>
</dbReference>
<keyword evidence="4" id="KW-1185">Reference proteome</keyword>
<name>A0AAP0M1X9_9ROSI</name>
<evidence type="ECO:0000256" key="2">
    <source>
        <dbReference type="PROSITE-ProRule" id="PRU00708"/>
    </source>
</evidence>
<dbReference type="EMBL" id="JBCGBO010000007">
    <property type="protein sequence ID" value="KAK9189069.1"/>
    <property type="molecule type" value="Genomic_DNA"/>
</dbReference>
<gene>
    <name evidence="3" type="ORF">WN944_020474</name>
</gene>
<dbReference type="PANTHER" id="PTHR24015:SF930">
    <property type="entry name" value="PPR CONTAINING PLANT-LIKE PROTEIN"/>
    <property type="match status" value="1"/>
</dbReference>
<evidence type="ECO:0000256" key="1">
    <source>
        <dbReference type="ARBA" id="ARBA00022737"/>
    </source>
</evidence>
<dbReference type="InterPro" id="IPR002885">
    <property type="entry name" value="PPR_rpt"/>
</dbReference>
<dbReference type="GO" id="GO:0003723">
    <property type="term" value="F:RNA binding"/>
    <property type="evidence" value="ECO:0007669"/>
    <property type="project" value="InterPro"/>
</dbReference>
<evidence type="ECO:0000313" key="3">
    <source>
        <dbReference type="EMBL" id="KAK9189069.1"/>
    </source>
</evidence>
<dbReference type="GO" id="GO:0009451">
    <property type="term" value="P:RNA modification"/>
    <property type="evidence" value="ECO:0007669"/>
    <property type="project" value="InterPro"/>
</dbReference>
<organism evidence="3 4">
    <name type="scientific">Citrus x changshan-huyou</name>
    <dbReference type="NCBI Taxonomy" id="2935761"/>
    <lineage>
        <taxon>Eukaryota</taxon>
        <taxon>Viridiplantae</taxon>
        <taxon>Streptophyta</taxon>
        <taxon>Embryophyta</taxon>
        <taxon>Tracheophyta</taxon>
        <taxon>Spermatophyta</taxon>
        <taxon>Magnoliopsida</taxon>
        <taxon>eudicotyledons</taxon>
        <taxon>Gunneridae</taxon>
        <taxon>Pentapetalae</taxon>
        <taxon>rosids</taxon>
        <taxon>malvids</taxon>
        <taxon>Sapindales</taxon>
        <taxon>Rutaceae</taxon>
        <taxon>Aurantioideae</taxon>
        <taxon>Citrus</taxon>
    </lineage>
</organism>
<dbReference type="SUPFAM" id="SSF48452">
    <property type="entry name" value="TPR-like"/>
    <property type="match status" value="1"/>
</dbReference>
<feature type="repeat" description="PPR" evidence="2">
    <location>
        <begin position="125"/>
        <end position="159"/>
    </location>
</feature>
<dbReference type="FunFam" id="1.25.40.10:FF:001175">
    <property type="entry name" value="Pentatricopeptide repeat-containing protein At1g19720"/>
    <property type="match status" value="1"/>
</dbReference>
<dbReference type="PANTHER" id="PTHR24015">
    <property type="entry name" value="OS07G0578800 PROTEIN-RELATED"/>
    <property type="match status" value="1"/>
</dbReference>
<feature type="repeat" description="PPR" evidence="2">
    <location>
        <begin position="464"/>
        <end position="498"/>
    </location>
</feature>
<dbReference type="Pfam" id="PF13041">
    <property type="entry name" value="PPR_2"/>
    <property type="match status" value="3"/>
</dbReference>
<comment type="caution">
    <text evidence="3">The sequence shown here is derived from an EMBL/GenBank/DDBJ whole genome shotgun (WGS) entry which is preliminary data.</text>
</comment>
<dbReference type="Pfam" id="PF20431">
    <property type="entry name" value="E_motif"/>
    <property type="match status" value="1"/>
</dbReference>
<feature type="repeat" description="PPR" evidence="2">
    <location>
        <begin position="326"/>
        <end position="360"/>
    </location>
</feature>
<dbReference type="Proteomes" id="UP001428341">
    <property type="component" value="Unassembled WGS sequence"/>
</dbReference>
<dbReference type="PROSITE" id="PS51375">
    <property type="entry name" value="PPR"/>
    <property type="match status" value="5"/>
</dbReference>
<sequence length="643" mass="71333">MSSSTSLSRPGLNDKADHWVPLYHHMKTQTQIPKLITNGFYKEALSLYSQQHSASLPPHKFTFPPLFKVCAKLKSSIQGQILHAHLIKTGLSSEIHAATALTDMYMKLNLVSDALKVFNEMPDWNLASLNAAISGFSQNGYVREALRVFKEAVVELFRPNSVTFASVLSACESLDHGLQMHCLAIKLGVEMDVYVATSLVTTYSNFKEIAVATRVFGETPGKNIVSYNAFFTGLLNNGVPLVVLKVFKDMKECLSDEPNSVTFISVISACASLLYLQFGRQVHGLTLKIEKQSDTMIGTALVDMYLKCGCLPCAHNVFQELKGSRNILTWNTMIAGMMLNGRSEKAMELFEGLAHEGFKPDPATWNSMISGFSQLGMRFEAFKLFEKMQSTGMVPSLKCVTSVLSACADLSALKLGKETHGHVIRADLNKDESMATALISMYMKCGQPSWARRFFDQFEIKPDDPAFWNAMISGYGRNGEYESAVEIFDLMQQEKVKPNSASFVAVLSACGHAGHVDKALQIFTMMDDDFGLKPKQEHFGCMVDLLGRSGRLDEARELIRELPEPTVSVYHSLLGACWCHLNSDLGEEMAMKLQEMEPENPTPFVILSNIYAGLGRWEDVGRIRQMINDRQLTKLPGISAGIT</sequence>
<keyword evidence="1" id="KW-0677">Repeat</keyword>
<dbReference type="NCBIfam" id="TIGR00756">
    <property type="entry name" value="PPR"/>
    <property type="match status" value="4"/>
</dbReference>
<reference evidence="3 4" key="1">
    <citation type="submission" date="2024-05" db="EMBL/GenBank/DDBJ databases">
        <title>Haplotype-resolved chromosome-level genome assembly of Huyou (Citrus changshanensis).</title>
        <authorList>
            <person name="Miao C."/>
            <person name="Chen W."/>
            <person name="Wu Y."/>
            <person name="Wang L."/>
            <person name="Zhao S."/>
            <person name="Grierson D."/>
            <person name="Xu C."/>
            <person name="Chen K."/>
        </authorList>
    </citation>
    <scope>NUCLEOTIDE SEQUENCE [LARGE SCALE GENOMIC DNA]</scope>
    <source>
        <strain evidence="3">01-14</strain>
        <tissue evidence="3">Leaf</tissue>
    </source>
</reference>
<dbReference type="Gene3D" id="1.25.40.10">
    <property type="entry name" value="Tetratricopeptide repeat domain"/>
    <property type="match status" value="4"/>
</dbReference>
<dbReference type="FunFam" id="1.25.40.10:FF:000090">
    <property type="entry name" value="Pentatricopeptide repeat-containing protein, chloroplastic"/>
    <property type="match status" value="1"/>
</dbReference>
<feature type="repeat" description="PPR" evidence="2">
    <location>
        <begin position="361"/>
        <end position="395"/>
    </location>
</feature>
<dbReference type="Pfam" id="PF01535">
    <property type="entry name" value="PPR"/>
    <property type="match status" value="4"/>
</dbReference>
<proteinExistence type="predicted"/>
<protein>
    <recommendedName>
        <fullName evidence="5">Pentatricopeptide repeat-containing protein</fullName>
    </recommendedName>
</protein>
<dbReference type="InterPro" id="IPR011990">
    <property type="entry name" value="TPR-like_helical_dom_sf"/>
</dbReference>
<feature type="repeat" description="PPR" evidence="2">
    <location>
        <begin position="499"/>
        <end position="534"/>
    </location>
</feature>
<dbReference type="InterPro" id="IPR046848">
    <property type="entry name" value="E_motif"/>
</dbReference>
<accession>A0AAP0M1X9</accession>
<evidence type="ECO:0008006" key="5">
    <source>
        <dbReference type="Google" id="ProtNLM"/>
    </source>
</evidence>
<dbReference type="InterPro" id="IPR046960">
    <property type="entry name" value="PPR_At4g14850-like_plant"/>
</dbReference>